<keyword evidence="1" id="KW-0732">Signal</keyword>
<reference evidence="2" key="1">
    <citation type="submission" date="2023-07" db="EMBL/GenBank/DDBJ databases">
        <title>The genome sequence of Rhodocytophaga aerolata KACC 12507.</title>
        <authorList>
            <person name="Zhang X."/>
        </authorList>
    </citation>
    <scope>NUCLEOTIDE SEQUENCE</scope>
    <source>
        <strain evidence="2">KACC 12507</strain>
    </source>
</reference>
<protein>
    <submittedName>
        <fullName evidence="2">Uncharacterized protein</fullName>
    </submittedName>
</protein>
<dbReference type="Proteomes" id="UP001168528">
    <property type="component" value="Unassembled WGS sequence"/>
</dbReference>
<keyword evidence="3" id="KW-1185">Reference proteome</keyword>
<gene>
    <name evidence="2" type="ORF">Q0590_35155</name>
</gene>
<evidence type="ECO:0000313" key="2">
    <source>
        <dbReference type="EMBL" id="MDO1451564.1"/>
    </source>
</evidence>
<evidence type="ECO:0000313" key="3">
    <source>
        <dbReference type="Proteomes" id="UP001168528"/>
    </source>
</evidence>
<dbReference type="RefSeq" id="WP_302042361.1">
    <property type="nucleotide sequence ID" value="NZ_JAUKPO010000067.1"/>
</dbReference>
<feature type="signal peptide" evidence="1">
    <location>
        <begin position="1"/>
        <end position="17"/>
    </location>
</feature>
<organism evidence="2 3">
    <name type="scientific">Rhodocytophaga aerolata</name>
    <dbReference type="NCBI Taxonomy" id="455078"/>
    <lineage>
        <taxon>Bacteria</taxon>
        <taxon>Pseudomonadati</taxon>
        <taxon>Bacteroidota</taxon>
        <taxon>Cytophagia</taxon>
        <taxon>Cytophagales</taxon>
        <taxon>Rhodocytophagaceae</taxon>
        <taxon>Rhodocytophaga</taxon>
    </lineage>
</organism>
<comment type="caution">
    <text evidence="2">The sequence shown here is derived from an EMBL/GenBank/DDBJ whole genome shotgun (WGS) entry which is preliminary data.</text>
</comment>
<name>A0ABT8RHX0_9BACT</name>
<proteinExistence type="predicted"/>
<feature type="chain" id="PRO_5047296177" evidence="1">
    <location>
        <begin position="18"/>
        <end position="180"/>
    </location>
</feature>
<accession>A0ABT8RHX0</accession>
<dbReference type="EMBL" id="JAUKPO010000067">
    <property type="protein sequence ID" value="MDO1451564.1"/>
    <property type="molecule type" value="Genomic_DNA"/>
</dbReference>
<evidence type="ECO:0000256" key="1">
    <source>
        <dbReference type="SAM" id="SignalP"/>
    </source>
</evidence>
<sequence>MKQLILLLVLITNLCLAQNKEENQSEKIKLLNRFYINRIERLKFIKEKPKQIIIAYSIEGGPEYEEVIQYLPQENELIVYQYLNNKDSIKSYVNKISVSSDSLKNEFLKLWLHDNLINIEPLKPFCGKQTWTPSTSIVVKISDKQKKNYFSVSYTDMECGYENFETYKKLLELSTETLDK</sequence>